<feature type="domain" description="Predicted membrane protein YciQ-like C-terminal" evidence="3">
    <location>
        <begin position="296"/>
        <end position="528"/>
    </location>
</feature>
<dbReference type="Pfam" id="PF09972">
    <property type="entry name" value="DUF2207"/>
    <property type="match status" value="1"/>
</dbReference>
<dbReference type="InterPro" id="IPR018702">
    <property type="entry name" value="DUF2207"/>
</dbReference>
<dbReference type="KEGG" id="lzh:D1B17_08460"/>
<proteinExistence type="predicted"/>
<evidence type="ECO:0000313" key="5">
    <source>
        <dbReference type="Proteomes" id="UP000267208"/>
    </source>
</evidence>
<evidence type="ECO:0000259" key="3">
    <source>
        <dbReference type="Pfam" id="PF20990"/>
    </source>
</evidence>
<feature type="transmembrane region" description="Helical" evidence="1">
    <location>
        <begin position="447"/>
        <end position="466"/>
    </location>
</feature>
<keyword evidence="5" id="KW-1185">Reference proteome</keyword>
<keyword evidence="1" id="KW-1133">Transmembrane helix</keyword>
<evidence type="ECO:0000256" key="1">
    <source>
        <dbReference type="SAM" id="Phobius"/>
    </source>
</evidence>
<gene>
    <name evidence="4" type="ORF">D1B17_08460</name>
</gene>
<dbReference type="InterPro" id="IPR048389">
    <property type="entry name" value="YciQ-like_C"/>
</dbReference>
<dbReference type="Pfam" id="PF20990">
    <property type="entry name" value="DUF2207_C"/>
    <property type="match status" value="1"/>
</dbReference>
<dbReference type="OrthoDB" id="2138002at2"/>
<keyword evidence="1" id="KW-0812">Transmembrane</keyword>
<dbReference type="RefSeq" id="WP_120142897.1">
    <property type="nucleotide sequence ID" value="NZ_CP031933.2"/>
</dbReference>
<accession>A0A386PUN5</accession>
<organism evidence="4 5">
    <name type="scientific">Companilactobacillus zhachilii</name>
    <dbReference type="NCBI Taxonomy" id="2304606"/>
    <lineage>
        <taxon>Bacteria</taxon>
        <taxon>Bacillati</taxon>
        <taxon>Bacillota</taxon>
        <taxon>Bacilli</taxon>
        <taxon>Lactobacillales</taxon>
        <taxon>Lactobacillaceae</taxon>
        <taxon>Companilactobacillus</taxon>
    </lineage>
</organism>
<sequence>MKKIWGVCLAFFGILLALHMTSINVLADNKYRIKNYNIVANVQKNGDIVMTQRLNYHFDGDFHGVYYNQSLNKLKGVTQPQVFIDTGAQVIPAKVSNSGADNTVKVTKTKKKLGLKVYHKVSTSDVTFIYKYTLQGAVINYNDTAVLNWLVLSGWDHDLSNVKITINLPKKNIPQLQAWAHGPLIGNNQVNRKKGQVIMTVPELPDGESIRSKMLFPVSVTSANPNVVRKNMKAKVRAEEKQYAIAANRSRRKQDGIYWSLMAFGILVIAAIYLYKIIDLKKHPATKHQIPTPLYHSFDAPEFLPSFSKVILERLHDADSQSLTADLMNEVGHRRMKLEKVGNTFEITALVPPTNDFFKYMINDIGDGKKVTLREIRSEATNDYDSKKRVSDNFDNWAENAAKNREQYLDLHNIDIVKGFSLAAITTDIIALIMFMITLLFDKSLLWSAITSATLAILVWVVYWLVYKRVTPYTDKGEIVVNQIRAFKRMLEDINDIKMAEVGDIILWEQFIPYAVAFGISDKVIKALRVQFTPEQLGQSIAVLNYIGFSNAFGSASYGFQTAFIGAIGASGSASISGGSGGFSGGGGGGGFGGGSGGAF</sequence>
<feature type="transmembrane region" description="Helical" evidence="1">
    <location>
        <begin position="420"/>
        <end position="441"/>
    </location>
</feature>
<keyword evidence="1" id="KW-0472">Membrane</keyword>
<feature type="domain" description="DUF2207" evidence="2">
    <location>
        <begin position="32"/>
        <end position="216"/>
    </location>
</feature>
<feature type="transmembrane region" description="Helical" evidence="1">
    <location>
        <begin position="257"/>
        <end position="275"/>
    </location>
</feature>
<protein>
    <submittedName>
        <fullName evidence="4">DUF2207 domain-containing protein</fullName>
    </submittedName>
</protein>
<evidence type="ECO:0000313" key="4">
    <source>
        <dbReference type="EMBL" id="AYE38659.1"/>
    </source>
</evidence>
<dbReference type="EMBL" id="CP031933">
    <property type="protein sequence ID" value="AYE38659.1"/>
    <property type="molecule type" value="Genomic_DNA"/>
</dbReference>
<dbReference type="AlphaFoldDB" id="A0A386PUN5"/>
<dbReference type="Proteomes" id="UP000267208">
    <property type="component" value="Chromosome"/>
</dbReference>
<reference evidence="5" key="1">
    <citation type="submission" date="2018-08" db="EMBL/GenBank/DDBJ databases">
        <title>Genome of Lactobacillus sp. HBUAS52074.</title>
        <authorList>
            <person name="Guo Z."/>
            <person name="Zhang Z.D."/>
        </authorList>
    </citation>
    <scope>NUCLEOTIDE SEQUENCE [LARGE SCALE GENOMIC DNA]</scope>
    <source>
        <strain evidence="5">HBUAS52074</strain>
    </source>
</reference>
<evidence type="ECO:0000259" key="2">
    <source>
        <dbReference type="Pfam" id="PF09972"/>
    </source>
</evidence>
<name>A0A386PUN5_9LACO</name>